<keyword evidence="3" id="KW-1185">Reference proteome</keyword>
<proteinExistence type="predicted"/>
<evidence type="ECO:0000313" key="3">
    <source>
        <dbReference type="Proteomes" id="UP000655410"/>
    </source>
</evidence>
<evidence type="ECO:0000259" key="1">
    <source>
        <dbReference type="Pfam" id="PF09359"/>
    </source>
</evidence>
<name>A0ABQ2NFM9_9ACTN</name>
<dbReference type="Gene3D" id="3.20.100.30">
    <property type="entry name" value="VTC, catalytic tunnel domain"/>
    <property type="match status" value="1"/>
</dbReference>
<comment type="caution">
    <text evidence="2">The sequence shown here is derived from an EMBL/GenBank/DDBJ whole genome shotgun (WGS) entry which is preliminary data.</text>
</comment>
<gene>
    <name evidence="2" type="ORF">GCM10011584_33050</name>
</gene>
<sequence length="267" mass="29559">MSASAILEAATARMAGLGLEEVNERAALMTRVDRKYFVDASTLDRFFDLVDDDFAVLEIGGKRLMGYHSTYFDTADLATYRDHLKGRRRRYKVRLRTYTDTGTHFLEVKHKGLRAVTRKTRVPYLGELEVGGPVPRLGEPGHAFVSDVVANAYRQPLPGPLAPSYATTNRRATLVSLTTDARVTVDVDLRLTESDTQRVAGLRSQFAMIETKSGRGASSADRALRQLGVRPVKVSKYCAAVALLRPDLPSAPWRRVVRTYFAPAIAG</sequence>
<dbReference type="InterPro" id="IPR042267">
    <property type="entry name" value="VTC_sf"/>
</dbReference>
<dbReference type="EMBL" id="BMNI01000014">
    <property type="protein sequence ID" value="GGO93715.1"/>
    <property type="molecule type" value="Genomic_DNA"/>
</dbReference>
<dbReference type="CDD" id="cd07750">
    <property type="entry name" value="PolyPPase_VTC_like"/>
    <property type="match status" value="1"/>
</dbReference>
<accession>A0ABQ2NFM9</accession>
<protein>
    <submittedName>
        <fullName evidence="2">VTC domain-containing protein</fullName>
    </submittedName>
</protein>
<evidence type="ECO:0000313" key="2">
    <source>
        <dbReference type="EMBL" id="GGO93715.1"/>
    </source>
</evidence>
<dbReference type="Pfam" id="PF09359">
    <property type="entry name" value="VTC"/>
    <property type="match status" value="1"/>
</dbReference>
<organism evidence="2 3">
    <name type="scientific">Nocardioides phosphati</name>
    <dbReference type="NCBI Taxonomy" id="1867775"/>
    <lineage>
        <taxon>Bacteria</taxon>
        <taxon>Bacillati</taxon>
        <taxon>Actinomycetota</taxon>
        <taxon>Actinomycetes</taxon>
        <taxon>Propionibacteriales</taxon>
        <taxon>Nocardioidaceae</taxon>
        <taxon>Nocardioides</taxon>
    </lineage>
</organism>
<dbReference type="Proteomes" id="UP000655410">
    <property type="component" value="Unassembled WGS sequence"/>
</dbReference>
<feature type="domain" description="VTC" evidence="1">
    <location>
        <begin position="31"/>
        <end position="244"/>
    </location>
</feature>
<reference evidence="3" key="1">
    <citation type="journal article" date="2019" name="Int. J. Syst. Evol. Microbiol.">
        <title>The Global Catalogue of Microorganisms (GCM) 10K type strain sequencing project: providing services to taxonomists for standard genome sequencing and annotation.</title>
        <authorList>
            <consortium name="The Broad Institute Genomics Platform"/>
            <consortium name="The Broad Institute Genome Sequencing Center for Infectious Disease"/>
            <person name="Wu L."/>
            <person name="Ma J."/>
        </authorList>
    </citation>
    <scope>NUCLEOTIDE SEQUENCE [LARGE SCALE GENOMIC DNA]</scope>
    <source>
        <strain evidence="3">CGMCC 4.7371</strain>
    </source>
</reference>
<dbReference type="InterPro" id="IPR018966">
    <property type="entry name" value="VTC_domain"/>
</dbReference>